<dbReference type="PROSITE" id="PS00108">
    <property type="entry name" value="PROTEIN_KINASE_ST"/>
    <property type="match status" value="1"/>
</dbReference>
<dbReference type="FunFam" id="1.10.510.10:FF:000402">
    <property type="entry name" value="MAPK/MAK/MRK overlapping kinase"/>
    <property type="match status" value="1"/>
</dbReference>
<evidence type="ECO:0000256" key="2">
    <source>
        <dbReference type="ARBA" id="ARBA00022553"/>
    </source>
</evidence>
<sequence>MKNYKAIGKIGEGTFSEVMKMQSLRDGNYYACKQMKQRFESDRKSGSLALICELMDMNIYELIRGRRYPLSEKKIMHYMYQLCKSLDHIHRNGIFHRDVKPENILIKDVLKLGDFGSCRSVYSKQPYTEYISTRWYRAPECLLTDGFYTYKMDLWSAGCVFYEIASLQPLFPGVNELDQISKIHDVIGTPAQKTLTKFKQSRAMNFDFPFKRGSGIPLLTTNLSPQCLSLLHAMVAYDPDERIAAHQALQHPYFQEQRKTEKRALGSHRKACFPEHPVAPEPLTTSCQISKEGRKQKQSLKQEEDHPKRQGPAYIMELPKLKLSGVAKLSSYSSPTLQSALESGTNGRAPVLRPLKCIPATKKTDPRKDLKPAPQQCRLPTIVRKGGRY</sequence>
<keyword evidence="4 5" id="KW-0067">ATP-binding</keyword>
<dbReference type="InterPro" id="IPR017441">
    <property type="entry name" value="Protein_kinase_ATP_BS"/>
</dbReference>
<dbReference type="Bgee" id="ENSMFAG00000002346">
    <property type="expression patterns" value="Expressed in pituitary gland and 12 other cell types or tissues"/>
</dbReference>
<keyword evidence="6" id="KW-0723">Serine/threonine-protein kinase</keyword>
<dbReference type="GO" id="GO:0004674">
    <property type="term" value="F:protein serine/threonine kinase activity"/>
    <property type="evidence" value="ECO:0007669"/>
    <property type="project" value="UniProtKB-KW"/>
</dbReference>
<keyword evidence="6" id="KW-0418">Kinase</keyword>
<comment type="similarity">
    <text evidence="6">Belongs to the protein kinase superfamily.</text>
</comment>
<name>A0A7N9CMW9_MACFA</name>
<protein>
    <submittedName>
        <fullName evidence="9">MOK protein kinase</fullName>
    </submittedName>
</protein>
<dbReference type="CDD" id="cd07831">
    <property type="entry name" value="STKc_MOK"/>
    <property type="match status" value="1"/>
</dbReference>
<evidence type="ECO:0000256" key="5">
    <source>
        <dbReference type="PROSITE-ProRule" id="PRU10141"/>
    </source>
</evidence>
<dbReference type="GO" id="GO:0005524">
    <property type="term" value="F:ATP binding"/>
    <property type="evidence" value="ECO:0007669"/>
    <property type="project" value="UniProtKB-UniRule"/>
</dbReference>
<evidence type="ECO:0000313" key="10">
    <source>
        <dbReference type="Proteomes" id="UP000233100"/>
    </source>
</evidence>
<dbReference type="InterPro" id="IPR000719">
    <property type="entry name" value="Prot_kinase_dom"/>
</dbReference>
<dbReference type="Proteomes" id="UP000233100">
    <property type="component" value="Chromosome 7"/>
</dbReference>
<evidence type="ECO:0000313" key="9">
    <source>
        <dbReference type="Ensembl" id="ENSMFAP00000052486.1"/>
    </source>
</evidence>
<dbReference type="FunFam" id="3.30.200.20:FF:000735">
    <property type="entry name" value="MOK protein kinase"/>
    <property type="match status" value="1"/>
</dbReference>
<keyword evidence="2" id="KW-0597">Phosphoprotein</keyword>
<feature type="domain" description="Protein kinase" evidence="8">
    <location>
        <begin position="1"/>
        <end position="254"/>
    </location>
</feature>
<dbReference type="Gene3D" id="1.10.510.10">
    <property type="entry name" value="Transferase(Phosphotransferase) domain 1"/>
    <property type="match status" value="1"/>
</dbReference>
<dbReference type="Gene3D" id="3.30.200.20">
    <property type="entry name" value="Phosphorylase Kinase, domain 1"/>
    <property type="match status" value="1"/>
</dbReference>
<keyword evidence="6" id="KW-0808">Transferase</keyword>
<feature type="region of interest" description="Disordered" evidence="7">
    <location>
        <begin position="272"/>
        <end position="313"/>
    </location>
</feature>
<dbReference type="PANTHER" id="PTHR24055">
    <property type="entry name" value="MITOGEN-ACTIVATED PROTEIN KINASE"/>
    <property type="match status" value="1"/>
</dbReference>
<evidence type="ECO:0000256" key="6">
    <source>
        <dbReference type="RuleBase" id="RU000304"/>
    </source>
</evidence>
<dbReference type="SMART" id="SM00220">
    <property type="entry name" value="S_TKc"/>
    <property type="match status" value="1"/>
</dbReference>
<dbReference type="AlphaFoldDB" id="A0A7N9CMW9"/>
<feature type="compositionally biased region" description="Basic and acidic residues" evidence="7">
    <location>
        <begin position="291"/>
        <end position="308"/>
    </location>
</feature>
<dbReference type="Ensembl" id="ENSMFAT00000091893.1">
    <property type="protein sequence ID" value="ENSMFAP00000052486.1"/>
    <property type="gene ID" value="ENSMFAG00000002346.2"/>
</dbReference>
<dbReference type="InterPro" id="IPR008271">
    <property type="entry name" value="Ser/Thr_kinase_AS"/>
</dbReference>
<dbReference type="GeneTree" id="ENSGT00940000159582"/>
<evidence type="ECO:0000256" key="7">
    <source>
        <dbReference type="SAM" id="MobiDB-lite"/>
    </source>
</evidence>
<keyword evidence="10" id="KW-1185">Reference proteome</keyword>
<reference evidence="9 10" key="1">
    <citation type="submission" date="2013-03" db="EMBL/GenBank/DDBJ databases">
        <authorList>
            <person name="Warren W."/>
            <person name="Wilson R.K."/>
        </authorList>
    </citation>
    <scope>NUCLEOTIDE SEQUENCE</scope>
</reference>
<comment type="cofactor">
    <cofactor evidence="1">
        <name>Mg(2+)</name>
        <dbReference type="ChEBI" id="CHEBI:18420"/>
    </cofactor>
</comment>
<evidence type="ECO:0000256" key="4">
    <source>
        <dbReference type="ARBA" id="ARBA00022840"/>
    </source>
</evidence>
<feature type="binding site" evidence="5">
    <location>
        <position position="33"/>
    </location>
    <ligand>
        <name>ATP</name>
        <dbReference type="ChEBI" id="CHEBI:30616"/>
    </ligand>
</feature>
<evidence type="ECO:0000259" key="8">
    <source>
        <dbReference type="PROSITE" id="PS50011"/>
    </source>
</evidence>
<dbReference type="PROSITE" id="PS50011">
    <property type="entry name" value="PROTEIN_KINASE_DOM"/>
    <property type="match status" value="1"/>
</dbReference>
<dbReference type="Pfam" id="PF00069">
    <property type="entry name" value="Pkinase"/>
    <property type="match status" value="1"/>
</dbReference>
<organism evidence="9 10">
    <name type="scientific">Macaca fascicularis</name>
    <name type="common">Crab-eating macaque</name>
    <name type="synonym">Cynomolgus monkey</name>
    <dbReference type="NCBI Taxonomy" id="9541"/>
    <lineage>
        <taxon>Eukaryota</taxon>
        <taxon>Metazoa</taxon>
        <taxon>Chordata</taxon>
        <taxon>Craniata</taxon>
        <taxon>Vertebrata</taxon>
        <taxon>Euteleostomi</taxon>
        <taxon>Mammalia</taxon>
        <taxon>Eutheria</taxon>
        <taxon>Euarchontoglires</taxon>
        <taxon>Primates</taxon>
        <taxon>Haplorrhini</taxon>
        <taxon>Catarrhini</taxon>
        <taxon>Cercopithecidae</taxon>
        <taxon>Cercopithecinae</taxon>
        <taxon>Macaca</taxon>
    </lineage>
</organism>
<proteinExistence type="inferred from homology"/>
<accession>A0A7N9CMW9</accession>
<reference evidence="9" key="3">
    <citation type="submission" date="2025-09" db="UniProtKB">
        <authorList>
            <consortium name="Ensembl"/>
        </authorList>
    </citation>
    <scope>IDENTIFICATION</scope>
</reference>
<gene>
    <name evidence="9" type="primary">MOK</name>
</gene>
<reference evidence="9" key="2">
    <citation type="submission" date="2025-08" db="UniProtKB">
        <authorList>
            <consortium name="Ensembl"/>
        </authorList>
    </citation>
    <scope>IDENTIFICATION</scope>
</reference>
<evidence type="ECO:0000256" key="1">
    <source>
        <dbReference type="ARBA" id="ARBA00001946"/>
    </source>
</evidence>
<evidence type="ECO:0000256" key="3">
    <source>
        <dbReference type="ARBA" id="ARBA00022741"/>
    </source>
</evidence>
<dbReference type="InterPro" id="IPR011009">
    <property type="entry name" value="Kinase-like_dom_sf"/>
</dbReference>
<dbReference type="SUPFAM" id="SSF56112">
    <property type="entry name" value="Protein kinase-like (PK-like)"/>
    <property type="match status" value="1"/>
</dbReference>
<dbReference type="PROSITE" id="PS00107">
    <property type="entry name" value="PROTEIN_KINASE_ATP"/>
    <property type="match status" value="1"/>
</dbReference>
<keyword evidence="3 5" id="KW-0547">Nucleotide-binding</keyword>
<dbReference type="InterPro" id="IPR050117">
    <property type="entry name" value="MAPK"/>
</dbReference>